<feature type="transmembrane region" description="Helical" evidence="6">
    <location>
        <begin position="47"/>
        <end position="67"/>
    </location>
</feature>
<feature type="transmembrane region" description="Helical" evidence="6">
    <location>
        <begin position="241"/>
        <end position="261"/>
    </location>
</feature>
<feature type="transmembrane region" description="Helical" evidence="6">
    <location>
        <begin position="79"/>
        <end position="100"/>
    </location>
</feature>
<evidence type="ECO:0000256" key="5">
    <source>
        <dbReference type="ARBA" id="ARBA00023136"/>
    </source>
</evidence>
<gene>
    <name evidence="8" type="ordered locus">AZC_2678</name>
</gene>
<comment type="subcellular location">
    <subcellularLocation>
        <location evidence="1">Membrane</location>
        <topology evidence="1">Multi-pass membrane protein</topology>
    </subcellularLocation>
</comment>
<dbReference type="InterPro" id="IPR000620">
    <property type="entry name" value="EamA_dom"/>
</dbReference>
<reference evidence="8 9" key="3">
    <citation type="journal article" date="2008" name="BMC Genomics">
        <title>The genome of the versatile nitrogen fixer Azorhizobium caulinodans ORS571.</title>
        <authorList>
            <person name="Lee KB."/>
            <person name="Backer P.D."/>
            <person name="Aono T."/>
            <person name="Liu CT."/>
            <person name="Suzuki S."/>
            <person name="Suzuki T."/>
            <person name="Kaneko T."/>
            <person name="Yamada M."/>
            <person name="Tabata S."/>
            <person name="Kupfer D.M."/>
            <person name="Najar F.Z."/>
            <person name="Wiley G.B."/>
            <person name="Roe B."/>
            <person name="Binnewies T.T."/>
            <person name="Ussery D.W."/>
            <person name="D'Haeze W."/>
            <person name="Herder J.D."/>
            <person name="Gevers D."/>
            <person name="Vereecke D."/>
            <person name="Holsters M."/>
            <person name="Oyaizu H."/>
        </authorList>
    </citation>
    <scope>NUCLEOTIDE SEQUENCE [LARGE SCALE GENOMIC DNA]</scope>
    <source>
        <strain evidence="9">ATCC 43989 / DSM 5975 / JCM 20966 / LMG 6465 / NBRC 14845 / NCIMB 13405 / ORS 571</strain>
    </source>
</reference>
<dbReference type="eggNOG" id="COG0697">
    <property type="taxonomic scope" value="Bacteria"/>
</dbReference>
<name>A8I8L8_AZOC5</name>
<dbReference type="KEGG" id="azc:AZC_2678"/>
<evidence type="ECO:0000256" key="6">
    <source>
        <dbReference type="SAM" id="Phobius"/>
    </source>
</evidence>
<dbReference type="InterPro" id="IPR037185">
    <property type="entry name" value="EmrE-like"/>
</dbReference>
<dbReference type="PANTHER" id="PTHR22911">
    <property type="entry name" value="ACYL-MALONYL CONDENSING ENZYME-RELATED"/>
    <property type="match status" value="1"/>
</dbReference>
<evidence type="ECO:0000256" key="2">
    <source>
        <dbReference type="ARBA" id="ARBA00009853"/>
    </source>
</evidence>
<evidence type="ECO:0000256" key="4">
    <source>
        <dbReference type="ARBA" id="ARBA00022989"/>
    </source>
</evidence>
<reference evidence="8 9" key="1">
    <citation type="journal article" date="2007" name="Appl. Environ. Microbiol.">
        <title>Rhizobial factors required for stem nodule maturation and maintenance in Sesbania rostrata-Azorhizobium caulinodans ORS571 symbiosis.</title>
        <authorList>
            <person name="Suzuki S."/>
            <person name="Aono T."/>
            <person name="Lee KB."/>
            <person name="Suzuki T."/>
            <person name="Liu CT."/>
            <person name="Miwa H."/>
            <person name="Wakao S."/>
            <person name="Iki T."/>
            <person name="Oyaizu H."/>
        </authorList>
    </citation>
    <scope>NUCLEOTIDE SEQUENCE [LARGE SCALE GENOMIC DNA]</scope>
    <source>
        <strain evidence="9">ATCC 43989 / DSM 5975 / JCM 20966 / LMG 6465 / NBRC 14845 / NCIMB 13405 / ORS 571</strain>
    </source>
</reference>
<feature type="transmembrane region" description="Helical" evidence="6">
    <location>
        <begin position="212"/>
        <end position="234"/>
    </location>
</feature>
<dbReference type="EMBL" id="AP009384">
    <property type="protein sequence ID" value="BAF88676.1"/>
    <property type="molecule type" value="Genomic_DNA"/>
</dbReference>
<dbReference type="Pfam" id="PF00892">
    <property type="entry name" value="EamA"/>
    <property type="match status" value="2"/>
</dbReference>
<evidence type="ECO:0000256" key="1">
    <source>
        <dbReference type="ARBA" id="ARBA00004141"/>
    </source>
</evidence>
<keyword evidence="3 6" id="KW-0812">Transmembrane</keyword>
<keyword evidence="4 6" id="KW-1133">Transmembrane helix</keyword>
<feature type="transmembrane region" description="Helical" evidence="6">
    <location>
        <begin position="185"/>
        <end position="206"/>
    </location>
</feature>
<evidence type="ECO:0000313" key="9">
    <source>
        <dbReference type="Proteomes" id="UP000000270"/>
    </source>
</evidence>
<feature type="transmembrane region" description="Helical" evidence="6">
    <location>
        <begin position="131"/>
        <end position="147"/>
    </location>
</feature>
<evidence type="ECO:0000313" key="8">
    <source>
        <dbReference type="EMBL" id="BAF88676.1"/>
    </source>
</evidence>
<dbReference type="Proteomes" id="UP000000270">
    <property type="component" value="Chromosome"/>
</dbReference>
<dbReference type="PANTHER" id="PTHR22911:SF6">
    <property type="entry name" value="SOLUTE CARRIER FAMILY 35 MEMBER G1"/>
    <property type="match status" value="1"/>
</dbReference>
<dbReference type="STRING" id="438753.AZC_2678"/>
<feature type="transmembrane region" description="Helical" evidence="6">
    <location>
        <begin position="12"/>
        <end position="35"/>
    </location>
</feature>
<accession>A8I8L8</accession>
<dbReference type="AlphaFoldDB" id="A8I8L8"/>
<organism evidence="8 9">
    <name type="scientific">Azorhizobium caulinodans (strain ATCC 43989 / DSM 5975 / JCM 20966 / LMG 6465 / NBRC 14845 / NCIMB 13405 / ORS 571)</name>
    <dbReference type="NCBI Taxonomy" id="438753"/>
    <lineage>
        <taxon>Bacteria</taxon>
        <taxon>Pseudomonadati</taxon>
        <taxon>Pseudomonadota</taxon>
        <taxon>Alphaproteobacteria</taxon>
        <taxon>Hyphomicrobiales</taxon>
        <taxon>Xanthobacteraceae</taxon>
        <taxon>Azorhizobium</taxon>
    </lineage>
</organism>
<feature type="transmembrane region" description="Helical" evidence="6">
    <location>
        <begin position="106"/>
        <end position="124"/>
    </location>
</feature>
<dbReference type="SUPFAM" id="SSF103481">
    <property type="entry name" value="Multidrug resistance efflux transporter EmrE"/>
    <property type="match status" value="2"/>
</dbReference>
<protein>
    <recommendedName>
        <fullName evidence="7">EamA domain-containing protein</fullName>
    </recommendedName>
</protein>
<reference evidence="8 9" key="5">
    <citation type="journal article" date="2010" name="Appl. Environ. Microbiol.">
        <title>phrR-like gene praR of Azorhizobium caulinodans ORS571 is essential for symbiosis with Sesbania rostrata and is involved in expression of reb genes.</title>
        <authorList>
            <person name="Akiba N."/>
            <person name="Aono T."/>
            <person name="Toyazaki H."/>
            <person name="Sato S."/>
            <person name="Oyaizu H."/>
        </authorList>
    </citation>
    <scope>NUCLEOTIDE SEQUENCE [LARGE SCALE GENOMIC DNA]</scope>
    <source>
        <strain evidence="9">ATCC 43989 / DSM 5975 / JCM 20966 / LMG 6465 / NBRC 14845 / NCIMB 13405 / ORS 571</strain>
    </source>
</reference>
<feature type="domain" description="EamA" evidence="7">
    <location>
        <begin position="17"/>
        <end position="146"/>
    </location>
</feature>
<sequence length="290" mass="30191">MAQAEAAPVPVATSWVAVPMMLGAMLCLTLLDSLLKHLAATNPVGPLVFFRNLVQVSVLLMVARAAAPEALRTPQLGLHLCRGACLFATTVLITLALTHLPMAQTYALTFSAPLMATLLALVFLGERPKAAQWACMAAGFAGVLIALDPSAALSLALLLPLAQAAANAVFYVLTRYAGRREGALALVLWAGVGALTVSAVGLLAFQPMALRTWLLLGLAGLLGTCGQLLMAGAFRRASTAVVSPLVYSQIVWAMLLGFVLFDEVPSMSSIVGGLVVAASGIGVVRFSRLR</sequence>
<feature type="transmembrane region" description="Helical" evidence="6">
    <location>
        <begin position="153"/>
        <end position="173"/>
    </location>
</feature>
<dbReference type="GO" id="GO:0016020">
    <property type="term" value="C:membrane"/>
    <property type="evidence" value="ECO:0007669"/>
    <property type="project" value="UniProtKB-SubCell"/>
</dbReference>
<proteinExistence type="inferred from homology"/>
<dbReference type="HOGENOM" id="CLU_032828_2_2_5"/>
<dbReference type="Gene3D" id="1.10.3730.20">
    <property type="match status" value="1"/>
</dbReference>
<evidence type="ECO:0000256" key="3">
    <source>
        <dbReference type="ARBA" id="ARBA00022692"/>
    </source>
</evidence>
<reference evidence="8 9" key="4">
    <citation type="journal article" date="2009" name="Appl. Environ. Microbiol.">
        <title>Comparative genome-wide transcriptional profiling of Azorhizobium caulinodans ORS571 grown under free-living and symbiotic conditions.</title>
        <authorList>
            <person name="Tsukada S."/>
            <person name="Aono T."/>
            <person name="Akiba N."/>
            <person name="Lee KB."/>
            <person name="Liu CT."/>
            <person name="Toyazaki H."/>
            <person name="Oyaizu H."/>
        </authorList>
    </citation>
    <scope>NUCLEOTIDE SEQUENCE [LARGE SCALE GENOMIC DNA]</scope>
    <source>
        <strain evidence="9">ATCC 43989 / DSM 5975 / JCM 20966 / LMG 6465 / NBRC 14845 / NCIMB 13405 / ORS 571</strain>
    </source>
</reference>
<feature type="transmembrane region" description="Helical" evidence="6">
    <location>
        <begin position="267"/>
        <end position="286"/>
    </location>
</feature>
<keyword evidence="5 6" id="KW-0472">Membrane</keyword>
<feature type="domain" description="EamA" evidence="7">
    <location>
        <begin position="156"/>
        <end position="280"/>
    </location>
</feature>
<dbReference type="RefSeq" id="WP_012171202.1">
    <property type="nucleotide sequence ID" value="NC_009937.1"/>
</dbReference>
<comment type="similarity">
    <text evidence="2">Belongs to the drug/metabolite transporter (DMT) superfamily. 10 TMS drug/metabolite exporter (DME) (TC 2.A.7.3) family.</text>
</comment>
<keyword evidence="9" id="KW-1185">Reference proteome</keyword>
<reference evidence="9" key="2">
    <citation type="submission" date="2007-04" db="EMBL/GenBank/DDBJ databases">
        <title>Complete genome sequence of the nitrogen-fixing bacterium Azorhizobium caulinodans ORS571.</title>
        <authorList>
            <person name="Lee K.B."/>
            <person name="Backer P.D."/>
            <person name="Aono T."/>
            <person name="Liu C.T."/>
            <person name="Suzuki S."/>
            <person name="Suzuki T."/>
            <person name="Kaneko T."/>
            <person name="Yamada M."/>
            <person name="Tabata S."/>
            <person name="Kupfer D.M."/>
            <person name="Najar F.Z."/>
            <person name="Wiley G.B."/>
            <person name="Roe B."/>
            <person name="Binnewies T."/>
            <person name="Ussery D."/>
            <person name="Vereecke D."/>
            <person name="Gevers D."/>
            <person name="Holsters M."/>
            <person name="Oyaizu H."/>
        </authorList>
    </citation>
    <scope>NUCLEOTIDE SEQUENCE [LARGE SCALE GENOMIC DNA]</scope>
    <source>
        <strain evidence="9">ATCC 43989 / DSM 5975 / JCM 20966 / LMG 6465 / NBRC 14845 / NCIMB 13405 / ORS 571</strain>
    </source>
</reference>
<reference evidence="8 9" key="6">
    <citation type="journal article" date="2011" name="Appl. Environ. Microbiol.">
        <title>Involvement of the azorhizobial chromosome partition gene (parA) in the onset of bacteroid differentiation during Sesbania rostrata stem nodule development.</title>
        <authorList>
            <person name="Liu CT."/>
            <person name="Lee KB."/>
            <person name="Wang YS."/>
            <person name="Peng MH."/>
            <person name="Lee KT."/>
            <person name="Suzuki S."/>
            <person name="Suzuki T."/>
            <person name="Oyaizu H."/>
        </authorList>
    </citation>
    <scope>NUCLEOTIDE SEQUENCE [LARGE SCALE GENOMIC DNA]</scope>
    <source>
        <strain evidence="9">ATCC 43989 / DSM 5975 / JCM 20966 / LMG 6465 / NBRC 14845 / NCIMB 13405 / ORS 571</strain>
    </source>
</reference>
<evidence type="ECO:0000259" key="7">
    <source>
        <dbReference type="Pfam" id="PF00892"/>
    </source>
</evidence>